<organism evidence="1 2">
    <name type="scientific">Senna tora</name>
    <dbReference type="NCBI Taxonomy" id="362788"/>
    <lineage>
        <taxon>Eukaryota</taxon>
        <taxon>Viridiplantae</taxon>
        <taxon>Streptophyta</taxon>
        <taxon>Embryophyta</taxon>
        <taxon>Tracheophyta</taxon>
        <taxon>Spermatophyta</taxon>
        <taxon>Magnoliopsida</taxon>
        <taxon>eudicotyledons</taxon>
        <taxon>Gunneridae</taxon>
        <taxon>Pentapetalae</taxon>
        <taxon>rosids</taxon>
        <taxon>fabids</taxon>
        <taxon>Fabales</taxon>
        <taxon>Fabaceae</taxon>
        <taxon>Caesalpinioideae</taxon>
        <taxon>Cassia clade</taxon>
        <taxon>Senna</taxon>
    </lineage>
</organism>
<dbReference type="EMBL" id="JAAIUW010000011">
    <property type="protein sequence ID" value="KAF7808208.1"/>
    <property type="molecule type" value="Genomic_DNA"/>
</dbReference>
<gene>
    <name evidence="1" type="ORF">G2W53_034951</name>
</gene>
<comment type="caution">
    <text evidence="1">The sequence shown here is derived from an EMBL/GenBank/DDBJ whole genome shotgun (WGS) entry which is preliminary data.</text>
</comment>
<evidence type="ECO:0000313" key="1">
    <source>
        <dbReference type="EMBL" id="KAF7808208.1"/>
    </source>
</evidence>
<name>A0A834SPA0_9FABA</name>
<proteinExistence type="predicted"/>
<reference evidence="1" key="1">
    <citation type="submission" date="2020-09" db="EMBL/GenBank/DDBJ databases">
        <title>Genome-Enabled Discovery of Anthraquinone Biosynthesis in Senna tora.</title>
        <authorList>
            <person name="Kang S.-H."/>
            <person name="Pandey R.P."/>
            <person name="Lee C.-M."/>
            <person name="Sim J.-S."/>
            <person name="Jeong J.-T."/>
            <person name="Choi B.-S."/>
            <person name="Jung M."/>
            <person name="Ginzburg D."/>
            <person name="Zhao K."/>
            <person name="Won S.Y."/>
            <person name="Oh T.-J."/>
            <person name="Yu Y."/>
            <person name="Kim N.-H."/>
            <person name="Lee O.R."/>
            <person name="Lee T.-H."/>
            <person name="Bashyal P."/>
            <person name="Kim T.-S."/>
            <person name="Lee W.-H."/>
            <person name="Kawkins C."/>
            <person name="Kim C.-K."/>
            <person name="Kim J.S."/>
            <person name="Ahn B.O."/>
            <person name="Rhee S.Y."/>
            <person name="Sohng J.K."/>
        </authorList>
    </citation>
    <scope>NUCLEOTIDE SEQUENCE</scope>
    <source>
        <tissue evidence="1">Leaf</tissue>
    </source>
</reference>
<protein>
    <submittedName>
        <fullName evidence="1">Ribonuclease H</fullName>
    </submittedName>
</protein>
<dbReference type="Proteomes" id="UP000634136">
    <property type="component" value="Unassembled WGS sequence"/>
</dbReference>
<evidence type="ECO:0000313" key="2">
    <source>
        <dbReference type="Proteomes" id="UP000634136"/>
    </source>
</evidence>
<sequence length="64" mass="7201">MLEHQWEVEFCHSYREGNRATDAMAAYAYLMDMGLIFHPYPPTNVAVVIEDDFHGVGSIRAVAG</sequence>
<keyword evidence="2" id="KW-1185">Reference proteome</keyword>
<dbReference type="AlphaFoldDB" id="A0A834SPA0"/>
<accession>A0A834SPA0</accession>